<feature type="transmembrane region" description="Helical" evidence="2">
    <location>
        <begin position="171"/>
        <end position="194"/>
    </location>
</feature>
<keyword evidence="2" id="KW-1133">Transmembrane helix</keyword>
<protein>
    <submittedName>
        <fullName evidence="3">Uncharacterized protein</fullName>
    </submittedName>
</protein>
<dbReference type="EMBL" id="JAEQNA010000008">
    <property type="protein sequence ID" value="MBL0422385.1"/>
    <property type="molecule type" value="Genomic_DNA"/>
</dbReference>
<evidence type="ECO:0000256" key="2">
    <source>
        <dbReference type="SAM" id="Phobius"/>
    </source>
</evidence>
<feature type="region of interest" description="Disordered" evidence="1">
    <location>
        <begin position="202"/>
        <end position="241"/>
    </location>
</feature>
<keyword evidence="4" id="KW-1185">Reference proteome</keyword>
<keyword evidence="2" id="KW-0472">Membrane</keyword>
<dbReference type="AlphaFoldDB" id="A0A936ZWG7"/>
<keyword evidence="2" id="KW-0812">Transmembrane</keyword>
<dbReference type="Proteomes" id="UP000613011">
    <property type="component" value="Unassembled WGS sequence"/>
</dbReference>
<proteinExistence type="predicted"/>
<comment type="caution">
    <text evidence="3">The sequence shown here is derived from an EMBL/GenBank/DDBJ whole genome shotgun (WGS) entry which is preliminary data.</text>
</comment>
<sequence>MKFAWKALITLGALLALFAMNMDTTVSTGFGRVHNVGLVSQQQTLLILGCALFVGGLIVFGVVKLKQTPEDEAQERERREAAVIRAQETLAKSKAQSLERLVAAGVTINKVDQSARRYWGLLKRRYVLLAGALLLLLASLFPPREATTWDQGGVMVKNVVRPLLGTSNDPLLAGTLIREFVWILLGTSAVVIAISMSRRGGRQEGEGETLQQHAPSGRGSSKQIELRGELPDLFRGPSRDR</sequence>
<evidence type="ECO:0000256" key="1">
    <source>
        <dbReference type="SAM" id="MobiDB-lite"/>
    </source>
</evidence>
<evidence type="ECO:0000313" key="3">
    <source>
        <dbReference type="EMBL" id="MBL0422385.1"/>
    </source>
</evidence>
<accession>A0A936ZWG7</accession>
<reference evidence="3" key="1">
    <citation type="submission" date="2021-01" db="EMBL/GenBank/DDBJ databases">
        <title>Ramlibacter sp. strain AW1 16S ribosomal RNA gene Genome sequencing and assembly.</title>
        <authorList>
            <person name="Kang M."/>
        </authorList>
    </citation>
    <scope>NUCLEOTIDE SEQUENCE</scope>
    <source>
        <strain evidence="3">AW1</strain>
    </source>
</reference>
<feature type="transmembrane region" description="Helical" evidence="2">
    <location>
        <begin position="126"/>
        <end position="142"/>
    </location>
</feature>
<gene>
    <name evidence="3" type="ORF">JI739_18700</name>
</gene>
<evidence type="ECO:0000313" key="4">
    <source>
        <dbReference type="Proteomes" id="UP000613011"/>
    </source>
</evidence>
<dbReference type="RefSeq" id="WP_201685467.1">
    <property type="nucleotide sequence ID" value="NZ_JAEQNA010000008.1"/>
</dbReference>
<feature type="compositionally biased region" description="Basic and acidic residues" evidence="1">
    <location>
        <begin position="224"/>
        <end position="241"/>
    </location>
</feature>
<name>A0A936ZWG7_9BURK</name>
<feature type="transmembrane region" description="Helical" evidence="2">
    <location>
        <begin position="44"/>
        <end position="63"/>
    </location>
</feature>
<feature type="compositionally biased region" description="Polar residues" evidence="1">
    <location>
        <begin position="209"/>
        <end position="223"/>
    </location>
</feature>
<organism evidence="3 4">
    <name type="scientific">Ramlibacter aurantiacus</name>
    <dbReference type="NCBI Taxonomy" id="2801330"/>
    <lineage>
        <taxon>Bacteria</taxon>
        <taxon>Pseudomonadati</taxon>
        <taxon>Pseudomonadota</taxon>
        <taxon>Betaproteobacteria</taxon>
        <taxon>Burkholderiales</taxon>
        <taxon>Comamonadaceae</taxon>
        <taxon>Ramlibacter</taxon>
    </lineage>
</organism>